<dbReference type="GO" id="GO:0006567">
    <property type="term" value="P:L-threonine catabolic process"/>
    <property type="evidence" value="ECO:0007669"/>
    <property type="project" value="TreeGrafter"/>
</dbReference>
<dbReference type="Pfam" id="PF00291">
    <property type="entry name" value="PALP"/>
    <property type="match status" value="1"/>
</dbReference>
<sequence length="307" mass="31712">MTSDTIEALPATEDVRAAAERIAPHARRTPVLTTRIDGRPVTFKLEHLQVTGSFKFRGALNALRGGRDVHRVVAASGGNHGLGVAEAARLCGVPARIYVPRSAPEVKVRRIAAAGAQVVRCGDRYAEAEEAARAEAAATGAAFLHPYDHPEVIAGQGTVGLEIIEQAPHCDTVAVAVGGAGLAAGVGLALGPGRALVAAEPEHCNALHAAFAAGEPVEAPVDSVAASALGASRVGRLPFALLRARPTTCVLVGDEQILAARDRLWEELRLAVEPAAAVPFAAWLAGKVPGEHPCLVLCGANADWRPS</sequence>
<dbReference type="FunFam" id="3.40.50.1100:FF:000005">
    <property type="entry name" value="Threonine dehydratase catabolic"/>
    <property type="match status" value="1"/>
</dbReference>
<name>D1ABG2_THECD</name>
<dbReference type="KEGG" id="tcu:Tcur_1622"/>
<dbReference type="AlphaFoldDB" id="D1ABG2"/>
<keyword evidence="6 10" id="KW-0456">Lyase</keyword>
<dbReference type="PANTHER" id="PTHR48078">
    <property type="entry name" value="THREONINE DEHYDRATASE, MITOCHONDRIAL-RELATED"/>
    <property type="match status" value="1"/>
</dbReference>
<dbReference type="PROSITE" id="PS00165">
    <property type="entry name" value="DEHYDRATASE_SER_THR"/>
    <property type="match status" value="1"/>
</dbReference>
<dbReference type="GO" id="GO:0004794">
    <property type="term" value="F:threonine deaminase activity"/>
    <property type="evidence" value="ECO:0007669"/>
    <property type="project" value="UniProtKB-EC"/>
</dbReference>
<dbReference type="SUPFAM" id="SSF53686">
    <property type="entry name" value="Tryptophan synthase beta subunit-like PLP-dependent enzymes"/>
    <property type="match status" value="1"/>
</dbReference>
<feature type="domain" description="Tryptophan synthase beta chain-like PALP" evidence="9">
    <location>
        <begin position="23"/>
        <end position="299"/>
    </location>
</feature>
<dbReference type="GO" id="GO:0009097">
    <property type="term" value="P:isoleucine biosynthetic process"/>
    <property type="evidence" value="ECO:0007669"/>
    <property type="project" value="TreeGrafter"/>
</dbReference>
<evidence type="ECO:0000256" key="1">
    <source>
        <dbReference type="ARBA" id="ARBA00001274"/>
    </source>
</evidence>
<dbReference type="Proteomes" id="UP000001918">
    <property type="component" value="Chromosome"/>
</dbReference>
<proteinExistence type="inferred from homology"/>
<dbReference type="NCBIfam" id="NF006094">
    <property type="entry name" value="PRK08246.1"/>
    <property type="match status" value="1"/>
</dbReference>
<dbReference type="STRING" id="471852.Tcur_1622"/>
<keyword evidence="11" id="KW-1185">Reference proteome</keyword>
<accession>D1ABG2</accession>
<evidence type="ECO:0000256" key="8">
    <source>
        <dbReference type="ARBA" id="ARBA00031427"/>
    </source>
</evidence>
<dbReference type="InterPro" id="IPR000634">
    <property type="entry name" value="Ser/Thr_deHydtase_PyrdxlP-BS"/>
</dbReference>
<evidence type="ECO:0000259" key="9">
    <source>
        <dbReference type="Pfam" id="PF00291"/>
    </source>
</evidence>
<dbReference type="Gene3D" id="3.40.50.1100">
    <property type="match status" value="2"/>
</dbReference>
<gene>
    <name evidence="10" type="ordered locus">Tcur_1622</name>
</gene>
<protein>
    <recommendedName>
        <fullName evidence="4">threonine ammonia-lyase</fullName>
        <ecNumber evidence="4">4.3.1.19</ecNumber>
    </recommendedName>
    <alternativeName>
        <fullName evidence="8">Threonine deaminase</fullName>
    </alternativeName>
</protein>
<dbReference type="GO" id="GO:0030170">
    <property type="term" value="F:pyridoxal phosphate binding"/>
    <property type="evidence" value="ECO:0007669"/>
    <property type="project" value="InterPro"/>
</dbReference>
<dbReference type="InterPro" id="IPR036052">
    <property type="entry name" value="TrpB-like_PALP_sf"/>
</dbReference>
<comment type="catalytic activity">
    <reaction evidence="1">
        <text>L-threonine = 2-oxobutanoate + NH4(+)</text>
        <dbReference type="Rhea" id="RHEA:22108"/>
        <dbReference type="ChEBI" id="CHEBI:16763"/>
        <dbReference type="ChEBI" id="CHEBI:28938"/>
        <dbReference type="ChEBI" id="CHEBI:57926"/>
        <dbReference type="EC" id="4.3.1.19"/>
    </reaction>
</comment>
<dbReference type="EMBL" id="CP001738">
    <property type="protein sequence ID" value="ACY97198.1"/>
    <property type="molecule type" value="Genomic_DNA"/>
</dbReference>
<evidence type="ECO:0000256" key="6">
    <source>
        <dbReference type="ARBA" id="ARBA00023239"/>
    </source>
</evidence>
<dbReference type="InterPro" id="IPR001926">
    <property type="entry name" value="TrpB-like_PALP"/>
</dbReference>
<evidence type="ECO:0000313" key="11">
    <source>
        <dbReference type="Proteomes" id="UP000001918"/>
    </source>
</evidence>
<dbReference type="InterPro" id="IPR050147">
    <property type="entry name" value="Ser/Thr_Dehydratase"/>
</dbReference>
<comment type="cofactor">
    <cofactor evidence="2">
        <name>pyridoxal 5'-phosphate</name>
        <dbReference type="ChEBI" id="CHEBI:597326"/>
    </cofactor>
</comment>
<dbReference type="HOGENOM" id="CLU_021152_4_2_11"/>
<keyword evidence="5" id="KW-0663">Pyridoxal phosphate</keyword>
<dbReference type="PANTHER" id="PTHR48078:SF6">
    <property type="entry name" value="L-THREONINE DEHYDRATASE CATABOLIC TDCB"/>
    <property type="match status" value="1"/>
</dbReference>
<dbReference type="eggNOG" id="COG1171">
    <property type="taxonomic scope" value="Bacteria"/>
</dbReference>
<reference evidence="10 11" key="1">
    <citation type="journal article" date="2011" name="Stand. Genomic Sci.">
        <title>Complete genome sequence of Thermomonospora curvata type strain (B9).</title>
        <authorList>
            <person name="Chertkov O."/>
            <person name="Sikorski J."/>
            <person name="Nolan M."/>
            <person name="Lapidus A."/>
            <person name="Lucas S."/>
            <person name="Del Rio T.G."/>
            <person name="Tice H."/>
            <person name="Cheng J.F."/>
            <person name="Goodwin L."/>
            <person name="Pitluck S."/>
            <person name="Liolios K."/>
            <person name="Ivanova N."/>
            <person name="Mavromatis K."/>
            <person name="Mikhailova N."/>
            <person name="Ovchinnikova G."/>
            <person name="Pati A."/>
            <person name="Chen A."/>
            <person name="Palaniappan K."/>
            <person name="Djao O.D."/>
            <person name="Land M."/>
            <person name="Hauser L."/>
            <person name="Chang Y.J."/>
            <person name="Jeffries C.D."/>
            <person name="Brettin T."/>
            <person name="Han C."/>
            <person name="Detter J.C."/>
            <person name="Rohde M."/>
            <person name="Goker M."/>
            <person name="Woyke T."/>
            <person name="Bristow J."/>
            <person name="Eisen J.A."/>
            <person name="Markowitz V."/>
            <person name="Hugenholtz P."/>
            <person name="Klenk H.P."/>
            <person name="Kyrpides N.C."/>
        </authorList>
    </citation>
    <scope>NUCLEOTIDE SEQUENCE [LARGE SCALE GENOMIC DNA]</scope>
    <source>
        <strain evidence="11">ATCC 19995 / DSM 43183 / JCM 3096 / KCTC 9072 / NBRC 15933 / NCIMB 10081 / Henssen B9</strain>
    </source>
</reference>
<dbReference type="GO" id="GO:0006565">
    <property type="term" value="P:L-serine catabolic process"/>
    <property type="evidence" value="ECO:0007669"/>
    <property type="project" value="TreeGrafter"/>
</dbReference>
<comment type="function">
    <text evidence="7">Catalyzes the anaerobic formation of alpha-ketobutyrate and ammonia from threonine in a two-step reaction. The first step involved a dehydration of threonine and a production of enamine intermediates (aminocrotonate), which tautomerizes to its imine form (iminobutyrate). Both intermediates are unstable and short-lived. The second step is the nonenzymatic hydrolysis of the enamine/imine intermediates to form 2-ketobutyrate and free ammonia. In the low water environment of the cell, the second step is accelerated by RidA.</text>
</comment>
<evidence type="ECO:0000256" key="7">
    <source>
        <dbReference type="ARBA" id="ARBA00025527"/>
    </source>
</evidence>
<evidence type="ECO:0000256" key="2">
    <source>
        <dbReference type="ARBA" id="ARBA00001933"/>
    </source>
</evidence>
<dbReference type="RefSeq" id="WP_012851982.1">
    <property type="nucleotide sequence ID" value="NC_013510.1"/>
</dbReference>
<evidence type="ECO:0000256" key="4">
    <source>
        <dbReference type="ARBA" id="ARBA00012096"/>
    </source>
</evidence>
<evidence type="ECO:0000256" key="5">
    <source>
        <dbReference type="ARBA" id="ARBA00022898"/>
    </source>
</evidence>
<evidence type="ECO:0000313" key="10">
    <source>
        <dbReference type="EMBL" id="ACY97198.1"/>
    </source>
</evidence>
<dbReference type="GO" id="GO:0003941">
    <property type="term" value="F:L-serine ammonia-lyase activity"/>
    <property type="evidence" value="ECO:0007669"/>
    <property type="project" value="TreeGrafter"/>
</dbReference>
<comment type="similarity">
    <text evidence="3">Belongs to the serine/threonine dehydratase family.</text>
</comment>
<evidence type="ECO:0000256" key="3">
    <source>
        <dbReference type="ARBA" id="ARBA00010869"/>
    </source>
</evidence>
<dbReference type="EC" id="4.3.1.19" evidence="4"/>
<organism evidence="10 11">
    <name type="scientific">Thermomonospora curvata (strain ATCC 19995 / DSM 43183 / JCM 3096 / KCTC 9072 / NBRC 15933 / NCIMB 10081 / Henssen B9)</name>
    <dbReference type="NCBI Taxonomy" id="471852"/>
    <lineage>
        <taxon>Bacteria</taxon>
        <taxon>Bacillati</taxon>
        <taxon>Actinomycetota</taxon>
        <taxon>Actinomycetes</taxon>
        <taxon>Streptosporangiales</taxon>
        <taxon>Thermomonosporaceae</taxon>
        <taxon>Thermomonospora</taxon>
    </lineage>
</organism>
<dbReference type="OrthoDB" id="9811476at2"/>